<dbReference type="Pfam" id="PF09992">
    <property type="entry name" value="NAGPA"/>
    <property type="match status" value="1"/>
</dbReference>
<dbReference type="PANTHER" id="PTHR40446">
    <property type="entry name" value="N-ACETYLGLUCOSAMINE-1-PHOSPHODIESTER ALPHA-N-ACETYLGLUCOSAMINIDASE"/>
    <property type="match status" value="1"/>
</dbReference>
<proteinExistence type="predicted"/>
<reference evidence="2" key="1">
    <citation type="submission" date="2023-07" db="EMBL/GenBank/DDBJ databases">
        <title>Sorghum-associated microbial communities from plants grown in Nebraska, USA.</title>
        <authorList>
            <person name="Schachtman D."/>
        </authorList>
    </citation>
    <scope>NUCLEOTIDE SEQUENCE</scope>
    <source>
        <strain evidence="2">BE80</strain>
    </source>
</reference>
<dbReference type="InterPro" id="IPR018711">
    <property type="entry name" value="NAGPA"/>
</dbReference>
<dbReference type="EMBL" id="JAVDTR010000002">
    <property type="protein sequence ID" value="MDR6722704.1"/>
    <property type="molecule type" value="Genomic_DNA"/>
</dbReference>
<evidence type="ECO:0000313" key="2">
    <source>
        <dbReference type="EMBL" id="MDR6722704.1"/>
    </source>
</evidence>
<evidence type="ECO:0000313" key="3">
    <source>
        <dbReference type="Proteomes" id="UP001254832"/>
    </source>
</evidence>
<evidence type="ECO:0000259" key="1">
    <source>
        <dbReference type="Pfam" id="PF09992"/>
    </source>
</evidence>
<gene>
    <name evidence="2" type="ORF">J2W91_001152</name>
</gene>
<dbReference type="AlphaFoldDB" id="A0AAP5LPP3"/>
<dbReference type="Proteomes" id="UP001254832">
    <property type="component" value="Unassembled WGS sequence"/>
</dbReference>
<feature type="domain" description="Phosphodiester glycosidase" evidence="1">
    <location>
        <begin position="174"/>
        <end position="352"/>
    </location>
</feature>
<comment type="caution">
    <text evidence="2">The sequence shown here is derived from an EMBL/GenBank/DDBJ whole genome shotgun (WGS) entry which is preliminary data.</text>
</comment>
<accession>A0AAP5LPP3</accession>
<dbReference type="RefSeq" id="WP_056698456.1">
    <property type="nucleotide sequence ID" value="NZ_JAVDTR010000002.1"/>
</dbReference>
<sequence>MITPIKQVNRFFMLALAPFVGLMLCLLLFRPSLEPANLAELTPPEETITPQTQAIRQDLSGAEEAAVQTSSSIKKTTQLYNQTTSTMSALVQKATSQATRPETIYNQRISSKLGVPFERINSDRLTIEMYRVNPGTYKGYAMKIKLKDPTAMQMALNSEAGKSETTMQAVRRTGAIAGINAGGFADSGGKRYPLSTTVMDGKYVNGFQASFKDLFFVGLNDAGKLVGGKFFDKGSLDRLQPQFGATFVPVLLQNGRKTPIPAKWKVSPKRAPRTVIGNYKDDQILIIVVDGYNEKGSSGATLEELQGRLYKLGVVDAYNLDGGGSSSLVLNNRVVNNPSDGNLRPVPTHFLFYK</sequence>
<dbReference type="PANTHER" id="PTHR40446:SF2">
    <property type="entry name" value="N-ACETYLGLUCOSAMINE-1-PHOSPHODIESTER ALPHA-N-ACETYLGLUCOSAMINIDASE"/>
    <property type="match status" value="1"/>
</dbReference>
<organism evidence="2 3">
    <name type="scientific">Paenibacillus amylolyticus</name>
    <dbReference type="NCBI Taxonomy" id="1451"/>
    <lineage>
        <taxon>Bacteria</taxon>
        <taxon>Bacillati</taxon>
        <taxon>Bacillota</taxon>
        <taxon>Bacilli</taxon>
        <taxon>Bacillales</taxon>
        <taxon>Paenibacillaceae</taxon>
        <taxon>Paenibacillus</taxon>
    </lineage>
</organism>
<name>A0AAP5LPP3_PAEAM</name>
<protein>
    <submittedName>
        <fullName evidence="2">Exopolysaccharide biosynthesis protein</fullName>
    </submittedName>
</protein>